<keyword evidence="2" id="KW-1185">Reference proteome</keyword>
<dbReference type="PANTHER" id="PTHR34615:SF1">
    <property type="entry name" value="PX DOMAIN-CONTAINING PROTEIN"/>
    <property type="match status" value="1"/>
</dbReference>
<reference evidence="1 2" key="1">
    <citation type="submission" date="2022-05" db="EMBL/GenBank/DDBJ databases">
        <authorList>
            <consortium name="Genoscope - CEA"/>
            <person name="William W."/>
        </authorList>
    </citation>
    <scope>NUCLEOTIDE SEQUENCE [LARGE SCALE GENOMIC DNA]</scope>
</reference>
<protein>
    <submittedName>
        <fullName evidence="1">Uncharacterized protein</fullName>
    </submittedName>
</protein>
<dbReference type="EMBL" id="CALNXI010000405">
    <property type="protein sequence ID" value="CAH3026448.1"/>
    <property type="molecule type" value="Genomic_DNA"/>
</dbReference>
<feature type="non-terminal residue" evidence="1">
    <location>
        <position position="1"/>
    </location>
</feature>
<organism evidence="1 2">
    <name type="scientific">Porites evermanni</name>
    <dbReference type="NCBI Taxonomy" id="104178"/>
    <lineage>
        <taxon>Eukaryota</taxon>
        <taxon>Metazoa</taxon>
        <taxon>Cnidaria</taxon>
        <taxon>Anthozoa</taxon>
        <taxon>Hexacorallia</taxon>
        <taxon>Scleractinia</taxon>
        <taxon>Fungiina</taxon>
        <taxon>Poritidae</taxon>
        <taxon>Porites</taxon>
    </lineage>
</organism>
<dbReference type="PANTHER" id="PTHR34615">
    <property type="entry name" value="PX DOMAIN-CONTAINING PROTEIN"/>
    <property type="match status" value="1"/>
</dbReference>
<comment type="caution">
    <text evidence="1">The sequence shown here is derived from an EMBL/GenBank/DDBJ whole genome shotgun (WGS) entry which is preliminary data.</text>
</comment>
<accession>A0ABN8MGX5</accession>
<name>A0ABN8MGX5_9CNID</name>
<dbReference type="Proteomes" id="UP001159427">
    <property type="component" value="Unassembled WGS sequence"/>
</dbReference>
<sequence length="238" mass="27245">QEILDDKEFSVLYEVYAPANLPFQPTAYEKFSLKNKNSAECKADFYVDKRDIALLVEVLGVPLILKCCNGTICDGSEGLYIAPKRICFRGLIYYDQEPLWLLNRLALECDIEDDYYFLGVQKTLPTRCKMEDMPVAFDFSHQGHTLVALYVQFLCSNWSQFDRSDSVQEPVFSVNYACYGISNEMDGSNEGEADLGLKNRFIELRSDISAFAWPYFIKISLYCSVLGVREDLQSIQDI</sequence>
<gene>
    <name evidence="1" type="ORF">PEVE_00029107</name>
</gene>
<evidence type="ECO:0000313" key="1">
    <source>
        <dbReference type="EMBL" id="CAH3026448.1"/>
    </source>
</evidence>
<proteinExistence type="predicted"/>
<evidence type="ECO:0000313" key="2">
    <source>
        <dbReference type="Proteomes" id="UP001159427"/>
    </source>
</evidence>